<dbReference type="OrthoDB" id="10039611at2759"/>
<protein>
    <submittedName>
        <fullName evidence="3">Uncharacterized protein LOC127750355</fullName>
    </submittedName>
</protein>
<evidence type="ECO:0000313" key="3">
    <source>
        <dbReference type="RefSeq" id="XP_052127818.1"/>
    </source>
</evidence>
<dbReference type="AlphaFoldDB" id="A0A9C6X271"/>
<name>A0A9C6X271_FRAOC</name>
<dbReference type="KEGG" id="foc:127750355"/>
<dbReference type="RefSeq" id="XP_052127818.1">
    <property type="nucleotide sequence ID" value="XM_052271858.1"/>
</dbReference>
<gene>
    <name evidence="3" type="primary">LOC127750355</name>
</gene>
<organism evidence="2 3">
    <name type="scientific">Frankliniella occidentalis</name>
    <name type="common">Western flower thrips</name>
    <name type="synonym">Euthrips occidentalis</name>
    <dbReference type="NCBI Taxonomy" id="133901"/>
    <lineage>
        <taxon>Eukaryota</taxon>
        <taxon>Metazoa</taxon>
        <taxon>Ecdysozoa</taxon>
        <taxon>Arthropoda</taxon>
        <taxon>Hexapoda</taxon>
        <taxon>Insecta</taxon>
        <taxon>Pterygota</taxon>
        <taxon>Neoptera</taxon>
        <taxon>Paraneoptera</taxon>
        <taxon>Thysanoptera</taxon>
        <taxon>Terebrantia</taxon>
        <taxon>Thripoidea</taxon>
        <taxon>Thripidae</taxon>
        <taxon>Frankliniella</taxon>
    </lineage>
</organism>
<reference evidence="3" key="1">
    <citation type="submission" date="2025-08" db="UniProtKB">
        <authorList>
            <consortium name="RefSeq"/>
        </authorList>
    </citation>
    <scope>IDENTIFICATION</scope>
    <source>
        <tissue evidence="3">Whole organism</tissue>
    </source>
</reference>
<evidence type="ECO:0000313" key="2">
    <source>
        <dbReference type="Proteomes" id="UP000504606"/>
    </source>
</evidence>
<feature type="region of interest" description="Disordered" evidence="1">
    <location>
        <begin position="84"/>
        <end position="106"/>
    </location>
</feature>
<dbReference type="Proteomes" id="UP000504606">
    <property type="component" value="Unplaced"/>
</dbReference>
<proteinExistence type="predicted"/>
<accession>A0A9C6X271</accession>
<sequence>MVSVAKLIDEAFDTITPEKWNACVEHVMKREQEMMEIDHIADEFFDNPTQFVINLEDDSDEDEDDVPDEWVSDNDELFEQPLEEYENFEEEEVDDPEDTLAMPLDE</sequence>
<evidence type="ECO:0000256" key="1">
    <source>
        <dbReference type="SAM" id="MobiDB-lite"/>
    </source>
</evidence>
<keyword evidence="2" id="KW-1185">Reference proteome</keyword>
<dbReference type="GeneID" id="127750355"/>